<dbReference type="Proteomes" id="UP000249516">
    <property type="component" value="Unassembled WGS sequence"/>
</dbReference>
<dbReference type="PANTHER" id="PTHR31435:SF9">
    <property type="entry name" value="PROTEIN NATD1"/>
    <property type="match status" value="1"/>
</dbReference>
<dbReference type="SUPFAM" id="SSF55729">
    <property type="entry name" value="Acyl-CoA N-acyltransferases (Nat)"/>
    <property type="match status" value="1"/>
</dbReference>
<dbReference type="PROSITE" id="PS51186">
    <property type="entry name" value="GNAT"/>
    <property type="match status" value="1"/>
</dbReference>
<dbReference type="InterPro" id="IPR000182">
    <property type="entry name" value="GNAT_dom"/>
</dbReference>
<dbReference type="InterPro" id="IPR045057">
    <property type="entry name" value="Gcn5-rel_NAT"/>
</dbReference>
<name>A0A495AC93_9MICC</name>
<keyword evidence="3" id="KW-0808">Transferase</keyword>
<dbReference type="CDD" id="cd04301">
    <property type="entry name" value="NAT_SF"/>
    <property type="match status" value="1"/>
</dbReference>
<dbReference type="GO" id="GO:0016747">
    <property type="term" value="F:acyltransferase activity, transferring groups other than amino-acyl groups"/>
    <property type="evidence" value="ECO:0007669"/>
    <property type="project" value="InterPro"/>
</dbReference>
<sequence>MTHDTTPRTDPELRVVPNPEGSRFELWRGEQHIGFLGVAVLPDGTVDLQHTVVHEAFGGKGYARVLVTRVLEHYRERGTRVHATCSYVRDFMDRFPAYRDVLASPSSPQQGD</sequence>
<dbReference type="RefSeq" id="WP_110920656.1">
    <property type="nucleotide sequence ID" value="NZ_PNJG02000001.1"/>
</dbReference>
<dbReference type="Pfam" id="PF14542">
    <property type="entry name" value="Acetyltransf_CG"/>
    <property type="match status" value="1"/>
</dbReference>
<keyword evidence="4" id="KW-1185">Reference proteome</keyword>
<organism evidence="3 4">
    <name type="scientific">Kocuria tytonis</name>
    <dbReference type="NCBI Taxonomy" id="2054280"/>
    <lineage>
        <taxon>Bacteria</taxon>
        <taxon>Bacillati</taxon>
        <taxon>Actinomycetota</taxon>
        <taxon>Actinomycetes</taxon>
        <taxon>Micrococcales</taxon>
        <taxon>Micrococcaceae</taxon>
        <taxon>Kocuria</taxon>
    </lineage>
</organism>
<comment type="caution">
    <text evidence="3">The sequence shown here is derived from an EMBL/GenBank/DDBJ whole genome shotgun (WGS) entry which is preliminary data.</text>
</comment>
<evidence type="ECO:0000259" key="2">
    <source>
        <dbReference type="PROSITE" id="PS51729"/>
    </source>
</evidence>
<evidence type="ECO:0000313" key="4">
    <source>
        <dbReference type="Proteomes" id="UP000249516"/>
    </source>
</evidence>
<dbReference type="InterPro" id="IPR031165">
    <property type="entry name" value="GNAT_YJDJ"/>
</dbReference>
<gene>
    <name evidence="3" type="ORF">C1C97_005080</name>
</gene>
<dbReference type="OrthoDB" id="5405911at2"/>
<proteinExistence type="predicted"/>
<dbReference type="InterPro" id="IPR016181">
    <property type="entry name" value="Acyl_CoA_acyltransferase"/>
</dbReference>
<dbReference type="PROSITE" id="PS51729">
    <property type="entry name" value="GNAT_YJDJ"/>
    <property type="match status" value="1"/>
</dbReference>
<protein>
    <submittedName>
        <fullName evidence="3">N-acetyltransferase</fullName>
    </submittedName>
</protein>
<accession>A0A495AC93</accession>
<dbReference type="PANTHER" id="PTHR31435">
    <property type="entry name" value="PROTEIN NATD1"/>
    <property type="match status" value="1"/>
</dbReference>
<evidence type="ECO:0000259" key="1">
    <source>
        <dbReference type="PROSITE" id="PS51186"/>
    </source>
</evidence>
<reference evidence="3 4" key="1">
    <citation type="submission" date="2018-10" db="EMBL/GenBank/DDBJ databases">
        <title>Kocuria tytouropygialis sp. nov., isolated from the uropygial gland of an American barn owl (Tyto furcata).</title>
        <authorList>
            <person name="Braun M.S."/>
            <person name="Wang E."/>
            <person name="Zimmermann S."/>
            <person name="Wagner H."/>
            <person name="Wink M."/>
        </authorList>
    </citation>
    <scope>NUCLEOTIDE SEQUENCE [LARGE SCALE GENOMIC DNA]</scope>
    <source>
        <strain evidence="3 4">442</strain>
    </source>
</reference>
<dbReference type="AlphaFoldDB" id="A0A495AC93"/>
<feature type="domain" description="N-acetyltransferase" evidence="2">
    <location>
        <begin position="16"/>
        <end position="103"/>
    </location>
</feature>
<feature type="domain" description="N-acetyltransferase" evidence="1">
    <location>
        <begin position="1"/>
        <end position="112"/>
    </location>
</feature>
<evidence type="ECO:0000313" key="3">
    <source>
        <dbReference type="EMBL" id="RKQ37214.1"/>
    </source>
</evidence>
<dbReference type="EMBL" id="PNJG02000001">
    <property type="protein sequence ID" value="RKQ37214.1"/>
    <property type="molecule type" value="Genomic_DNA"/>
</dbReference>
<dbReference type="Gene3D" id="3.40.630.30">
    <property type="match status" value="1"/>
</dbReference>